<evidence type="ECO:0000256" key="3">
    <source>
        <dbReference type="ARBA" id="ARBA00012756"/>
    </source>
</evidence>
<dbReference type="OrthoDB" id="9762066at2"/>
<organism evidence="8 9">
    <name type="scientific">Boudabousia tangfeifanii</name>
    <dbReference type="NCBI Taxonomy" id="1912795"/>
    <lineage>
        <taxon>Bacteria</taxon>
        <taxon>Bacillati</taxon>
        <taxon>Actinomycetota</taxon>
        <taxon>Actinomycetes</taxon>
        <taxon>Actinomycetales</taxon>
        <taxon>Actinomycetaceae</taxon>
        <taxon>Boudabousia</taxon>
    </lineage>
</organism>
<dbReference type="SUPFAM" id="SSF51445">
    <property type="entry name" value="(Trans)glycosidases"/>
    <property type="match status" value="1"/>
</dbReference>
<dbReference type="Pfam" id="PF02837">
    <property type="entry name" value="Glyco_hydro_2_N"/>
    <property type="match status" value="1"/>
</dbReference>
<dbReference type="GO" id="GO:0009341">
    <property type="term" value="C:beta-galactosidase complex"/>
    <property type="evidence" value="ECO:0007669"/>
    <property type="project" value="InterPro"/>
</dbReference>
<comment type="catalytic activity">
    <reaction evidence="1">
        <text>Hydrolysis of terminal non-reducing beta-D-galactose residues in beta-D-galactosides.</text>
        <dbReference type="EC" id="3.2.1.23"/>
    </reaction>
</comment>
<dbReference type="InterPro" id="IPR006104">
    <property type="entry name" value="Glyco_hydro_2_N"/>
</dbReference>
<dbReference type="RefSeq" id="WP_071164040.1">
    <property type="nucleotide sequence ID" value="NZ_CP017812.1"/>
</dbReference>
<evidence type="ECO:0000256" key="2">
    <source>
        <dbReference type="ARBA" id="ARBA00007401"/>
    </source>
</evidence>
<dbReference type="SUPFAM" id="SSF49785">
    <property type="entry name" value="Galactose-binding domain-like"/>
    <property type="match status" value="1"/>
</dbReference>
<dbReference type="PANTHER" id="PTHR46323:SF2">
    <property type="entry name" value="BETA-GALACTOSIDASE"/>
    <property type="match status" value="1"/>
</dbReference>
<dbReference type="AlphaFoldDB" id="A0A1D9MJU7"/>
<dbReference type="Pfam" id="PF02929">
    <property type="entry name" value="Bgal_small_N"/>
    <property type="match status" value="1"/>
</dbReference>
<dbReference type="Proteomes" id="UP000176288">
    <property type="component" value="Chromosome"/>
</dbReference>
<dbReference type="InterPro" id="IPR006103">
    <property type="entry name" value="Glyco_hydro_2_cat"/>
</dbReference>
<evidence type="ECO:0000256" key="6">
    <source>
        <dbReference type="ARBA" id="ARBA00032230"/>
    </source>
</evidence>
<dbReference type="InterPro" id="IPR014718">
    <property type="entry name" value="GH-type_carb-bd"/>
</dbReference>
<evidence type="ECO:0000256" key="1">
    <source>
        <dbReference type="ARBA" id="ARBA00001412"/>
    </source>
</evidence>
<dbReference type="Gene3D" id="2.70.98.10">
    <property type="match status" value="1"/>
</dbReference>
<evidence type="ECO:0000313" key="9">
    <source>
        <dbReference type="Proteomes" id="UP000176288"/>
    </source>
</evidence>
<dbReference type="EC" id="3.2.1.23" evidence="3"/>
<dbReference type="InterPro" id="IPR036156">
    <property type="entry name" value="Beta-gal/glucu_dom_sf"/>
</dbReference>
<dbReference type="Gene3D" id="2.60.40.10">
    <property type="entry name" value="Immunoglobulins"/>
    <property type="match status" value="1"/>
</dbReference>
<dbReference type="InterPro" id="IPR006102">
    <property type="entry name" value="Ig-like_GH2"/>
</dbReference>
<dbReference type="PRINTS" id="PR00132">
    <property type="entry name" value="GLHYDRLASE2"/>
</dbReference>
<reference evidence="8 9" key="1">
    <citation type="submission" date="2016-10" db="EMBL/GenBank/DDBJ databases">
        <title>Actinomyces aegypiusis sp. nov., isolated from the Aegypius monachus in Qinghai Tibet Plateau China.</title>
        <authorList>
            <person name="Wang Y."/>
        </authorList>
    </citation>
    <scope>NUCLEOTIDE SEQUENCE [LARGE SCALE GENOMIC DNA]</scope>
    <source>
        <strain evidence="8 9">VUL4_3</strain>
    </source>
</reference>
<sequence>MFLNNALIDVDGTYQDGLGSLVAPRSYPRSNAPKLDLNGEWAFSFTPEYVQATAPELESLAQAGGLADPNLDDSSWDRIPVPSHWVLGQDGKYGLPAYTNVRFPFPVDPPAVPDENPTGTYRRTFTLPDNAQGKNWAGENGRTYLRFDGIESQGVVFLNGQLVGITQGSRLATEFDVTDFLTEGENQLTVQVHQWSIASYIEDQDQWWLPGIYRDVTLLARPALGIEDVWVETDYDANTYQGKLRLEVRAALAAFPVNISLPELDFAGVLEAPKNPARSSENAGIETVTASYEFELGQVEPWSAEIPTLYQVKIENAAETWELKTGFRRIELIDGTVFVNDNPLTLYGMNRHEVRAEAGRVYDHEFSHEDLKLMKSFNVNAIRTSHYPPHPRFLDLCDEMGFWTVLECDLETHGFEFTQWRGNPSDDLRWQQAFVSRARRTVERDKNSPAVIMWSLGNESFTGQNLAAMARWVKGRDPRRLVHYEADRGGLYSDTYSRMYPSLEEVDTILNGRGPVAFKNHQASNATVPQAAHVRTMPYLLTEYVHAMGTGPGGVEAYIAQMDHPRHLGGFVWEWRDHSLVRQLPGQTGLAYGGDFGEVNHDYNFVCDGMIDALSRPSAGLSNWANLVAPVQVSPLNTETVLAGRLPIHARWNARTCEGFKVVWRIFSPTEEMATGQVDLPAQNGQFEVEIPELKLAWEQACESAMGQASECWLTTTVVDPDGRYSYQAPTSGPELLVGAPYSGGRTMHVAQLEFSSADAGRGRWSLGKTGWAKELPLTFQPFTSDLGDKLVLGPLTFNARNGRLVQLGEVEAEGILPQLWRAPTDNDSGHGPQDYAETDPTVDLGGGTGLWSQSEADKWQAKCQDKTMTRLVSLEYVPAKQVNENGTVSTIALRTRWRIAPREYQFGLDYLTTYTLSDSDQVHVETEVAPFGPWPNSLPRIGLHLELPELGWEAAWLGQGPNECYSDMQAGTVVGHYQAAAKDLWGLRIFPQEAGLRLDTRELILKSEKQTFTFNFERGYQDQLPGFSVCRWTPEELTLAQHDWELPESDRLHLYLDALQQGIGTRSCGPGVRPGVTAFARNMRIAFTLTID</sequence>
<feature type="domain" description="Beta galactosidase small chain/" evidence="7">
    <location>
        <begin position="792"/>
        <end position="1091"/>
    </location>
</feature>
<dbReference type="InterPro" id="IPR017853">
    <property type="entry name" value="GH"/>
</dbReference>
<keyword evidence="4" id="KW-0378">Hydrolase</keyword>
<dbReference type="KEGG" id="avu:BK816_04080"/>
<dbReference type="GO" id="GO:0030246">
    <property type="term" value="F:carbohydrate binding"/>
    <property type="evidence" value="ECO:0007669"/>
    <property type="project" value="InterPro"/>
</dbReference>
<dbReference type="InterPro" id="IPR011013">
    <property type="entry name" value="Gal_mutarotase_sf_dom"/>
</dbReference>
<dbReference type="GO" id="GO:0004565">
    <property type="term" value="F:beta-galactosidase activity"/>
    <property type="evidence" value="ECO:0007669"/>
    <property type="project" value="UniProtKB-EC"/>
</dbReference>
<keyword evidence="9" id="KW-1185">Reference proteome</keyword>
<protein>
    <recommendedName>
        <fullName evidence="3">beta-galactosidase</fullName>
        <ecNumber evidence="3">3.2.1.23</ecNumber>
    </recommendedName>
    <alternativeName>
        <fullName evidence="6">Lactase</fullName>
    </alternativeName>
</protein>
<dbReference type="EMBL" id="CP017812">
    <property type="protein sequence ID" value="AOZ72574.1"/>
    <property type="molecule type" value="Genomic_DNA"/>
</dbReference>
<dbReference type="PANTHER" id="PTHR46323">
    <property type="entry name" value="BETA-GALACTOSIDASE"/>
    <property type="match status" value="1"/>
</dbReference>
<evidence type="ECO:0000313" key="8">
    <source>
        <dbReference type="EMBL" id="AOZ72574.1"/>
    </source>
</evidence>
<accession>A0A1D9MJU7</accession>
<dbReference type="Gene3D" id="2.60.120.260">
    <property type="entry name" value="Galactose-binding domain-like"/>
    <property type="match status" value="1"/>
</dbReference>
<dbReference type="InterPro" id="IPR050347">
    <property type="entry name" value="Bact_Beta-galactosidase"/>
</dbReference>
<dbReference type="SUPFAM" id="SSF74650">
    <property type="entry name" value="Galactose mutarotase-like"/>
    <property type="match status" value="1"/>
</dbReference>
<dbReference type="GO" id="GO:0005990">
    <property type="term" value="P:lactose catabolic process"/>
    <property type="evidence" value="ECO:0007669"/>
    <property type="project" value="TreeGrafter"/>
</dbReference>
<evidence type="ECO:0000259" key="7">
    <source>
        <dbReference type="SMART" id="SM01038"/>
    </source>
</evidence>
<dbReference type="SUPFAM" id="SSF49303">
    <property type="entry name" value="beta-Galactosidase/glucuronidase domain"/>
    <property type="match status" value="1"/>
</dbReference>
<gene>
    <name evidence="8" type="ORF">BK816_04080</name>
</gene>
<dbReference type="STRING" id="1912795.BK816_04080"/>
<evidence type="ECO:0000256" key="5">
    <source>
        <dbReference type="ARBA" id="ARBA00023295"/>
    </source>
</evidence>
<dbReference type="InterPro" id="IPR008979">
    <property type="entry name" value="Galactose-bd-like_sf"/>
</dbReference>
<name>A0A1D9MJU7_9ACTO</name>
<dbReference type="Pfam" id="PF00703">
    <property type="entry name" value="Glyco_hydro_2"/>
    <property type="match status" value="1"/>
</dbReference>
<dbReference type="Pfam" id="PF02836">
    <property type="entry name" value="Glyco_hydro_2_C"/>
    <property type="match status" value="1"/>
</dbReference>
<comment type="similarity">
    <text evidence="2">Belongs to the glycosyl hydrolase 2 family.</text>
</comment>
<dbReference type="InterPro" id="IPR006101">
    <property type="entry name" value="Glyco_hydro_2"/>
</dbReference>
<dbReference type="InterPro" id="IPR013783">
    <property type="entry name" value="Ig-like_fold"/>
</dbReference>
<dbReference type="InterPro" id="IPR004199">
    <property type="entry name" value="B-gal_small/dom_5"/>
</dbReference>
<dbReference type="SMART" id="SM01038">
    <property type="entry name" value="Bgal_small_N"/>
    <property type="match status" value="1"/>
</dbReference>
<proteinExistence type="inferred from homology"/>
<evidence type="ECO:0000256" key="4">
    <source>
        <dbReference type="ARBA" id="ARBA00022801"/>
    </source>
</evidence>
<dbReference type="Gene3D" id="3.20.20.80">
    <property type="entry name" value="Glycosidases"/>
    <property type="match status" value="1"/>
</dbReference>
<keyword evidence="5" id="KW-0326">Glycosidase</keyword>